<comment type="caution">
    <text evidence="4">The sequence shown here is derived from an EMBL/GenBank/DDBJ whole genome shotgun (WGS) entry which is preliminary data.</text>
</comment>
<dbReference type="Gene3D" id="3.10.350.10">
    <property type="entry name" value="LysM domain"/>
    <property type="match status" value="1"/>
</dbReference>
<evidence type="ECO:0000256" key="1">
    <source>
        <dbReference type="SAM" id="MobiDB-lite"/>
    </source>
</evidence>
<feature type="region of interest" description="Disordered" evidence="1">
    <location>
        <begin position="426"/>
        <end position="449"/>
    </location>
</feature>
<sequence>MLSRADGRKKIDEVSQTGRFANDLETISKALYADKQQHRLSSSSDAYRSEPVRESPVPEHKIKAEIAEVNKRNSVGKEKKPSIWSWRGLKAWTSGRNRMFSCHFSLLVHSIEGLPSLFDDVCLVVHWKRQDGELMTSPTMVHEGVANFEEELIHSCSVNVSRGSAKNLAKYEAKNYLLYASVYNAPELDLGKHHIDLTRLLPLTLKELEDEKSSGKWATTFRLSGKAGGATMNVSFGYIVVGNGREPSSKNITPGILNLRENRAMTESFVDQSHLKNDLILRRVGSLPATLDTLKQSEEDIKELHEILPMPTSELYQSVNELYQKLDEEMPNASVENKLDTDPFPSHLDSCKVNSFKPPDADEKNTETKWETGEFSVTEKGIEEFTKEHMRSKMDSCKVAPASREVTKTDGIVEVTLNKEDFLPPANDTAYQKHEQSISTRSSAKKENAVVSKESLMKELEMALSYASDLMNEEQDSQEDETETPFEDSFSKEKPPNMDDITDSVANDFLKMLGVESSPFGLSSTSEPDSPRERLLREFERDALANGGILNFDIENDPMESVSDVPTGSVWEAMSNDFYQSSILEGFRETSQMESDVFSRRASRLEDLETEALMRDWGMNEKAFQQSPSSKSDGFRNPVSLPPKDLDQQLASEGLGPFLQTKNGGFLRSMNPALFRNAKGGGSLIMQASSPVVVPAEMGSGVMDILQGLAAMGIEKLSMQANKLMPLEDITGKTIQQIAWEAAPSLERQGLSQDEFEIMQNICNGKKSGEGTPSGPGLGKCGSTLLGADTEYVSLEDLAPSAMDKIEALSIEGLRVQSGMTDEDAPSNISTQSFGELSALKGKSVDISGTIGLDGTGGLQLLDIKDKCDNVDGLMSLSLTLDEWMKLDSGEIDDDDLVSERTSRLLAAHRATSLDLFHGKSKGEKRRGIGRKYGLLGNSFTVALMVQLRDPLRNYEPVGNPMLALIQVERVFVPPRPKMYRTVPLASYSSEEEKESTTATNENITGTPTESINREEELIPQYKINEVHVAGLKIEQGKKKLWGSQNQQQSGSRWLLGNGMGKKNKHPLMKSKVVVKNSDPASSSSTTTVQPGDTLWSISSRVHGTGAKWKNLAALNPHIRNPNVILPNETIRLR</sequence>
<dbReference type="InterPro" id="IPR048972">
    <property type="entry name" value="PMI1_PMIR1-2_C"/>
</dbReference>
<dbReference type="PROSITE" id="PS51840">
    <property type="entry name" value="C2_NT"/>
    <property type="match status" value="1"/>
</dbReference>
<dbReference type="InterPro" id="IPR019448">
    <property type="entry name" value="NT-C2"/>
</dbReference>
<evidence type="ECO:0000313" key="5">
    <source>
        <dbReference type="Proteomes" id="UP001567538"/>
    </source>
</evidence>
<dbReference type="SUPFAM" id="SSF54106">
    <property type="entry name" value="LysM domain"/>
    <property type="match status" value="1"/>
</dbReference>
<dbReference type="PANTHER" id="PTHR33414">
    <property type="entry name" value="PROTEIN PLASTID MOVEMENT IMPAIRED 1-RELATED 1"/>
    <property type="match status" value="1"/>
</dbReference>
<proteinExistence type="predicted"/>
<accession>A0ABD1HET7</accession>
<evidence type="ECO:0000313" key="4">
    <source>
        <dbReference type="EMBL" id="KAL1554932.1"/>
    </source>
</evidence>
<feature type="compositionally biased region" description="Polar residues" evidence="1">
    <location>
        <begin position="997"/>
        <end position="1008"/>
    </location>
</feature>
<dbReference type="InterPro" id="IPR036779">
    <property type="entry name" value="LysM_dom_sf"/>
</dbReference>
<name>A0ABD1HET7_SALDI</name>
<dbReference type="Pfam" id="PF10358">
    <property type="entry name" value="NT-C2"/>
    <property type="match status" value="1"/>
</dbReference>
<feature type="domain" description="C2 NT-type" evidence="3">
    <location>
        <begin position="92"/>
        <end position="240"/>
    </location>
</feature>
<feature type="compositionally biased region" description="Basic and acidic residues" evidence="1">
    <location>
        <begin position="47"/>
        <end position="59"/>
    </location>
</feature>
<dbReference type="PANTHER" id="PTHR33414:SF1">
    <property type="entry name" value="PROTEIN PLASTID MOVEMENT IMPAIRED 1-RELATED 1"/>
    <property type="match status" value="1"/>
</dbReference>
<feature type="region of interest" description="Disordered" evidence="1">
    <location>
        <begin position="989"/>
        <end position="1008"/>
    </location>
</feature>
<protein>
    <submittedName>
        <fullName evidence="4">Protein PLASTID MOVEMENT IMPAIRED 1-RELATED 1-like</fullName>
    </submittedName>
</protein>
<dbReference type="PROSITE" id="PS51782">
    <property type="entry name" value="LYSM"/>
    <property type="match status" value="1"/>
</dbReference>
<evidence type="ECO:0000259" key="3">
    <source>
        <dbReference type="PROSITE" id="PS51840"/>
    </source>
</evidence>
<keyword evidence="5" id="KW-1185">Reference proteome</keyword>
<reference evidence="4 5" key="1">
    <citation type="submission" date="2024-06" db="EMBL/GenBank/DDBJ databases">
        <title>A chromosome level genome sequence of Diviner's sage (Salvia divinorum).</title>
        <authorList>
            <person name="Ford S.A."/>
            <person name="Ro D.-K."/>
            <person name="Ness R.W."/>
            <person name="Phillips M.A."/>
        </authorList>
    </citation>
    <scope>NUCLEOTIDE SEQUENCE [LARGE SCALE GENOMIC DNA]</scope>
    <source>
        <strain evidence="4">SAF-2024a</strain>
        <tissue evidence="4">Leaf</tissue>
    </source>
</reference>
<dbReference type="AlphaFoldDB" id="A0ABD1HET7"/>
<dbReference type="SMART" id="SM00257">
    <property type="entry name" value="LysM"/>
    <property type="match status" value="1"/>
</dbReference>
<dbReference type="Pfam" id="PF01476">
    <property type="entry name" value="LysM"/>
    <property type="match status" value="1"/>
</dbReference>
<dbReference type="EMBL" id="JBEAFC010000006">
    <property type="protein sequence ID" value="KAL1554932.1"/>
    <property type="molecule type" value="Genomic_DNA"/>
</dbReference>
<feature type="region of interest" description="Disordered" evidence="1">
    <location>
        <begin position="471"/>
        <end position="502"/>
    </location>
</feature>
<dbReference type="Proteomes" id="UP001567538">
    <property type="component" value="Unassembled WGS sequence"/>
</dbReference>
<evidence type="ECO:0000259" key="2">
    <source>
        <dbReference type="PROSITE" id="PS51782"/>
    </source>
</evidence>
<dbReference type="CDD" id="cd00118">
    <property type="entry name" value="LysM"/>
    <property type="match status" value="1"/>
</dbReference>
<feature type="region of interest" description="Disordered" evidence="1">
    <location>
        <begin position="35"/>
        <end position="59"/>
    </location>
</feature>
<feature type="domain" description="LysM" evidence="2">
    <location>
        <begin position="1085"/>
        <end position="1133"/>
    </location>
</feature>
<feature type="compositionally biased region" description="Acidic residues" evidence="1">
    <location>
        <begin position="471"/>
        <end position="486"/>
    </location>
</feature>
<organism evidence="4 5">
    <name type="scientific">Salvia divinorum</name>
    <name type="common">Maria pastora</name>
    <name type="synonym">Diviner's sage</name>
    <dbReference type="NCBI Taxonomy" id="28513"/>
    <lineage>
        <taxon>Eukaryota</taxon>
        <taxon>Viridiplantae</taxon>
        <taxon>Streptophyta</taxon>
        <taxon>Embryophyta</taxon>
        <taxon>Tracheophyta</taxon>
        <taxon>Spermatophyta</taxon>
        <taxon>Magnoliopsida</taxon>
        <taxon>eudicotyledons</taxon>
        <taxon>Gunneridae</taxon>
        <taxon>Pentapetalae</taxon>
        <taxon>asterids</taxon>
        <taxon>lamiids</taxon>
        <taxon>Lamiales</taxon>
        <taxon>Lamiaceae</taxon>
        <taxon>Nepetoideae</taxon>
        <taxon>Mentheae</taxon>
        <taxon>Salviinae</taxon>
        <taxon>Salvia</taxon>
        <taxon>Salvia subgen. Calosphace</taxon>
    </lineage>
</organism>
<gene>
    <name evidence="4" type="ORF">AAHA92_15432</name>
</gene>
<dbReference type="Pfam" id="PF21745">
    <property type="entry name" value="PMI1_PMIR1-2_C"/>
    <property type="match status" value="1"/>
</dbReference>
<dbReference type="InterPro" id="IPR039614">
    <property type="entry name" value="PMI1-like"/>
</dbReference>
<dbReference type="InterPro" id="IPR018392">
    <property type="entry name" value="LysM"/>
</dbReference>